<dbReference type="SUPFAM" id="SSF57850">
    <property type="entry name" value="RING/U-box"/>
    <property type="match status" value="1"/>
</dbReference>
<dbReference type="SMART" id="SM00356">
    <property type="entry name" value="ZnF_C3H1"/>
    <property type="match status" value="4"/>
</dbReference>
<sequence length="426" mass="48461">MAEASSVDSKNLCRYFLHGVCRRGANCHFSHDRQSPMDNVCKFYLLGCCSYENRCRYDHIRPKETSKPKHIQAPVVSKGHVLKVQMPPPICNSSCENGMVSLKKVSSKDNTTPTTPKPPEEWVKAAEFIPGQRFQCLSVPSSYAHAASNGMADIGSLVINEACSDQLLCPFSSNQDCPYGEDCVYIHGNVCDLCGLAVLMPGDDKQNEQHRTECVRQHERDMEVSFAVARSKDKQCGICMDTVLDKEPSTERRFGILSDCAHCFCLACIRTWRASKQFDSKTIRSCPECRVQSDFVTPSAYWVDTKEEKISLIQGYKEALGKKPCKYFDEGRGDCPFNDRCFYLHMNPDGTKAAPRPYRRRRRRNAEGEEGLEERVTFWDFFNERQERLQGLLAMLEDDIASLLLNLNFFSDSDLSDDDLDDDWLF</sequence>
<evidence type="ECO:0000313" key="12">
    <source>
        <dbReference type="EMBL" id="KAH3819545.1"/>
    </source>
</evidence>
<feature type="domain" description="C3H1-type" evidence="11">
    <location>
        <begin position="8"/>
        <end position="34"/>
    </location>
</feature>
<protein>
    <recommendedName>
        <fullName evidence="2">RING-type E3 ubiquitin transferase</fullName>
        <ecNumber evidence="2">2.3.2.27</ecNumber>
    </recommendedName>
</protein>
<keyword evidence="5" id="KW-0677">Repeat</keyword>
<dbReference type="InterPro" id="IPR000571">
    <property type="entry name" value="Znf_CCCH"/>
</dbReference>
<evidence type="ECO:0000256" key="8">
    <source>
        <dbReference type="ARBA" id="ARBA00022833"/>
    </source>
</evidence>
<reference evidence="12" key="1">
    <citation type="journal article" date="2019" name="bioRxiv">
        <title>The Genome of the Zebra Mussel, Dreissena polymorpha: A Resource for Invasive Species Research.</title>
        <authorList>
            <person name="McCartney M.A."/>
            <person name="Auch B."/>
            <person name="Kono T."/>
            <person name="Mallez S."/>
            <person name="Zhang Y."/>
            <person name="Obille A."/>
            <person name="Becker A."/>
            <person name="Abrahante J.E."/>
            <person name="Garbe J."/>
            <person name="Badalamenti J.P."/>
            <person name="Herman A."/>
            <person name="Mangelson H."/>
            <person name="Liachko I."/>
            <person name="Sullivan S."/>
            <person name="Sone E.D."/>
            <person name="Koren S."/>
            <person name="Silverstein K.A.T."/>
            <person name="Beckman K.B."/>
            <person name="Gohl D.M."/>
        </authorList>
    </citation>
    <scope>NUCLEOTIDE SEQUENCE</scope>
    <source>
        <strain evidence="12">Duluth1</strain>
        <tissue evidence="12">Whole animal</tissue>
    </source>
</reference>
<feature type="zinc finger region" description="C3H1-type" evidence="9">
    <location>
        <begin position="168"/>
        <end position="190"/>
    </location>
</feature>
<dbReference type="GO" id="GO:0008270">
    <property type="term" value="F:zinc ion binding"/>
    <property type="evidence" value="ECO:0007669"/>
    <property type="project" value="UniProtKB-KW"/>
</dbReference>
<dbReference type="InterPro" id="IPR018957">
    <property type="entry name" value="Znf_C3HC4_RING-type"/>
</dbReference>
<evidence type="ECO:0000256" key="1">
    <source>
        <dbReference type="ARBA" id="ARBA00000900"/>
    </source>
</evidence>
<feature type="domain" description="C3H1-type" evidence="11">
    <location>
        <begin position="40"/>
        <end position="62"/>
    </location>
</feature>
<name>A0A9D4JPB0_DREPO</name>
<dbReference type="SUPFAM" id="SSF90229">
    <property type="entry name" value="CCCH zinc finger"/>
    <property type="match status" value="1"/>
</dbReference>
<feature type="zinc finger region" description="C3H1-type" evidence="9">
    <location>
        <begin position="319"/>
        <end position="348"/>
    </location>
</feature>
<keyword evidence="7" id="KW-0833">Ubl conjugation pathway</keyword>
<dbReference type="PROSITE" id="PS50089">
    <property type="entry name" value="ZF_RING_2"/>
    <property type="match status" value="1"/>
</dbReference>
<evidence type="ECO:0000259" key="10">
    <source>
        <dbReference type="PROSITE" id="PS50089"/>
    </source>
</evidence>
<evidence type="ECO:0000259" key="11">
    <source>
        <dbReference type="PROSITE" id="PS50103"/>
    </source>
</evidence>
<dbReference type="GO" id="GO:0000209">
    <property type="term" value="P:protein polyubiquitination"/>
    <property type="evidence" value="ECO:0007669"/>
    <property type="project" value="InterPro"/>
</dbReference>
<evidence type="ECO:0000256" key="2">
    <source>
        <dbReference type="ARBA" id="ARBA00012483"/>
    </source>
</evidence>
<feature type="zinc finger region" description="C3H1-type" evidence="9">
    <location>
        <begin position="8"/>
        <end position="34"/>
    </location>
</feature>
<dbReference type="PANTHER" id="PTHR11224:SF10">
    <property type="entry name" value="IP09428P-RELATED"/>
    <property type="match status" value="1"/>
</dbReference>
<dbReference type="InterPro" id="IPR013083">
    <property type="entry name" value="Znf_RING/FYVE/PHD"/>
</dbReference>
<dbReference type="Gene3D" id="3.30.40.10">
    <property type="entry name" value="Zinc/RING finger domain, C3HC4 (zinc finger)"/>
    <property type="match status" value="1"/>
</dbReference>
<evidence type="ECO:0000256" key="9">
    <source>
        <dbReference type="PROSITE-ProRule" id="PRU00723"/>
    </source>
</evidence>
<evidence type="ECO:0000256" key="6">
    <source>
        <dbReference type="ARBA" id="ARBA00022771"/>
    </source>
</evidence>
<accession>A0A9D4JPB0</accession>
<feature type="domain" description="RING-type" evidence="10">
    <location>
        <begin position="236"/>
        <end position="290"/>
    </location>
</feature>
<comment type="caution">
    <text evidence="12">The sequence shown here is derived from an EMBL/GenBank/DDBJ whole genome shotgun (WGS) entry which is preliminary data.</text>
</comment>
<dbReference type="Gene3D" id="4.10.1000.10">
    <property type="entry name" value="Zinc finger, CCCH-type"/>
    <property type="match status" value="1"/>
</dbReference>
<dbReference type="AlphaFoldDB" id="A0A9D4JPB0"/>
<dbReference type="EC" id="2.3.2.27" evidence="2"/>
<evidence type="ECO:0000256" key="7">
    <source>
        <dbReference type="ARBA" id="ARBA00022786"/>
    </source>
</evidence>
<evidence type="ECO:0000256" key="3">
    <source>
        <dbReference type="ARBA" id="ARBA00022679"/>
    </source>
</evidence>
<dbReference type="InterPro" id="IPR041367">
    <property type="entry name" value="Znf-CCCH_4"/>
</dbReference>
<dbReference type="InterPro" id="IPR017907">
    <property type="entry name" value="Znf_RING_CS"/>
</dbReference>
<evidence type="ECO:0000313" key="13">
    <source>
        <dbReference type="Proteomes" id="UP000828390"/>
    </source>
</evidence>
<keyword evidence="4 9" id="KW-0479">Metal-binding</keyword>
<dbReference type="FunFam" id="3.30.40.10:FF:000117">
    <property type="entry name" value="Probable E3 ubiquitin-protein ligase makorin-1"/>
    <property type="match status" value="1"/>
</dbReference>
<dbReference type="PROSITE" id="PS00518">
    <property type="entry name" value="ZF_RING_1"/>
    <property type="match status" value="1"/>
</dbReference>
<dbReference type="SMART" id="SM00184">
    <property type="entry name" value="RING"/>
    <property type="match status" value="1"/>
</dbReference>
<proteinExistence type="predicted"/>
<keyword evidence="13" id="KW-1185">Reference proteome</keyword>
<dbReference type="PROSITE" id="PS50103">
    <property type="entry name" value="ZF_C3H1"/>
    <property type="match status" value="4"/>
</dbReference>
<evidence type="ECO:0000256" key="4">
    <source>
        <dbReference type="ARBA" id="ARBA00022723"/>
    </source>
</evidence>
<dbReference type="GO" id="GO:0061630">
    <property type="term" value="F:ubiquitin protein ligase activity"/>
    <property type="evidence" value="ECO:0007669"/>
    <property type="project" value="UniProtKB-EC"/>
</dbReference>
<feature type="domain" description="C3H1-type" evidence="11">
    <location>
        <begin position="319"/>
        <end position="348"/>
    </location>
</feature>
<dbReference type="Proteomes" id="UP000828390">
    <property type="component" value="Unassembled WGS sequence"/>
</dbReference>
<dbReference type="Pfam" id="PF00097">
    <property type="entry name" value="zf-C3HC4"/>
    <property type="match status" value="1"/>
</dbReference>
<dbReference type="OrthoDB" id="411372at2759"/>
<keyword evidence="6 9" id="KW-0863">Zinc-finger</keyword>
<dbReference type="PANTHER" id="PTHR11224">
    <property type="entry name" value="MAKORIN-RELATED"/>
    <property type="match status" value="1"/>
</dbReference>
<keyword evidence="8 9" id="KW-0862">Zinc</keyword>
<organism evidence="12 13">
    <name type="scientific">Dreissena polymorpha</name>
    <name type="common">Zebra mussel</name>
    <name type="synonym">Mytilus polymorpha</name>
    <dbReference type="NCBI Taxonomy" id="45954"/>
    <lineage>
        <taxon>Eukaryota</taxon>
        <taxon>Metazoa</taxon>
        <taxon>Spiralia</taxon>
        <taxon>Lophotrochozoa</taxon>
        <taxon>Mollusca</taxon>
        <taxon>Bivalvia</taxon>
        <taxon>Autobranchia</taxon>
        <taxon>Heteroconchia</taxon>
        <taxon>Euheterodonta</taxon>
        <taxon>Imparidentia</taxon>
        <taxon>Neoheterodontei</taxon>
        <taxon>Myida</taxon>
        <taxon>Dreissenoidea</taxon>
        <taxon>Dreissenidae</taxon>
        <taxon>Dreissena</taxon>
    </lineage>
</organism>
<evidence type="ECO:0000256" key="5">
    <source>
        <dbReference type="ARBA" id="ARBA00022737"/>
    </source>
</evidence>
<reference evidence="12" key="2">
    <citation type="submission" date="2020-11" db="EMBL/GenBank/DDBJ databases">
        <authorList>
            <person name="McCartney M.A."/>
            <person name="Auch B."/>
            <person name="Kono T."/>
            <person name="Mallez S."/>
            <person name="Becker A."/>
            <person name="Gohl D.M."/>
            <person name="Silverstein K.A.T."/>
            <person name="Koren S."/>
            <person name="Bechman K.B."/>
            <person name="Herman A."/>
            <person name="Abrahante J.E."/>
            <person name="Garbe J."/>
        </authorList>
    </citation>
    <scope>NUCLEOTIDE SEQUENCE</scope>
    <source>
        <strain evidence="12">Duluth1</strain>
        <tissue evidence="12">Whole animal</tissue>
    </source>
</reference>
<dbReference type="Pfam" id="PF18044">
    <property type="entry name" value="zf-CCCH_4"/>
    <property type="match status" value="1"/>
</dbReference>
<dbReference type="InterPro" id="IPR036855">
    <property type="entry name" value="Znf_CCCH_sf"/>
</dbReference>
<comment type="catalytic activity">
    <reaction evidence="1">
        <text>S-ubiquitinyl-[E2 ubiquitin-conjugating enzyme]-L-cysteine + [acceptor protein]-L-lysine = [E2 ubiquitin-conjugating enzyme]-L-cysteine + N(6)-ubiquitinyl-[acceptor protein]-L-lysine.</text>
        <dbReference type="EC" id="2.3.2.27"/>
    </reaction>
</comment>
<feature type="zinc finger region" description="C3H1-type" evidence="9">
    <location>
        <begin position="40"/>
        <end position="62"/>
    </location>
</feature>
<gene>
    <name evidence="12" type="ORF">DPMN_121284</name>
</gene>
<dbReference type="EMBL" id="JAIWYP010000005">
    <property type="protein sequence ID" value="KAH3819545.1"/>
    <property type="molecule type" value="Genomic_DNA"/>
</dbReference>
<keyword evidence="3" id="KW-0808">Transferase</keyword>
<dbReference type="Pfam" id="PF14608">
    <property type="entry name" value="zf-CCCH_2"/>
    <property type="match status" value="2"/>
</dbReference>
<dbReference type="InterPro" id="IPR045072">
    <property type="entry name" value="MKRN-like"/>
</dbReference>
<feature type="domain" description="C3H1-type" evidence="11">
    <location>
        <begin position="168"/>
        <end position="190"/>
    </location>
</feature>
<dbReference type="InterPro" id="IPR001841">
    <property type="entry name" value="Znf_RING"/>
</dbReference>